<name>X1M612_9ZZZZ</name>
<sequence>MSFTSNEFAVDIAHINTGSINQKDTDLIVISLDPKAIQAKGGLRLSIFNQGYAIVNRRSQTKVSTRTRRYIPTIACKSGITILTIGNVKVLIFPIEEIIKDNPANIKAK</sequence>
<reference evidence="1" key="1">
    <citation type="journal article" date="2014" name="Front. Microbiol.">
        <title>High frequency of phylogenetically diverse reductive dehalogenase-homologous genes in deep subseafloor sedimentary metagenomes.</title>
        <authorList>
            <person name="Kawai M."/>
            <person name="Futagami T."/>
            <person name="Toyoda A."/>
            <person name="Takaki Y."/>
            <person name="Nishi S."/>
            <person name="Hori S."/>
            <person name="Arai W."/>
            <person name="Tsubouchi T."/>
            <person name="Morono Y."/>
            <person name="Uchiyama I."/>
            <person name="Ito T."/>
            <person name="Fujiyama A."/>
            <person name="Inagaki F."/>
            <person name="Takami H."/>
        </authorList>
    </citation>
    <scope>NUCLEOTIDE SEQUENCE</scope>
    <source>
        <strain evidence="1">Expedition CK06-06</strain>
    </source>
</reference>
<protein>
    <submittedName>
        <fullName evidence="1">Uncharacterized protein</fullName>
    </submittedName>
</protein>
<gene>
    <name evidence="1" type="ORF">S06H3_02531</name>
</gene>
<organism evidence="1">
    <name type="scientific">marine sediment metagenome</name>
    <dbReference type="NCBI Taxonomy" id="412755"/>
    <lineage>
        <taxon>unclassified sequences</taxon>
        <taxon>metagenomes</taxon>
        <taxon>ecological metagenomes</taxon>
    </lineage>
</organism>
<dbReference type="AlphaFoldDB" id="X1M612"/>
<proteinExistence type="predicted"/>
<evidence type="ECO:0000313" key="1">
    <source>
        <dbReference type="EMBL" id="GAI01814.1"/>
    </source>
</evidence>
<dbReference type="EMBL" id="BARV01000750">
    <property type="protein sequence ID" value="GAI01814.1"/>
    <property type="molecule type" value="Genomic_DNA"/>
</dbReference>
<comment type="caution">
    <text evidence="1">The sequence shown here is derived from an EMBL/GenBank/DDBJ whole genome shotgun (WGS) entry which is preliminary data.</text>
</comment>
<accession>X1M612</accession>